<dbReference type="PANTHER" id="PTHR10566">
    <property type="entry name" value="CHAPERONE-ACTIVITY OF BC1 COMPLEX CABC1 -RELATED"/>
    <property type="match status" value="1"/>
</dbReference>
<dbReference type="Proteomes" id="UP001500635">
    <property type="component" value="Unassembled WGS sequence"/>
</dbReference>
<sequence>MPLTGFAARAAGGRILAALRERAGDTGAVARYHESTADRYAELLGHSKGLMMKAGQMFSVVQAEGALSPYQKALARLQSDAPPMHPDLALRVIESDLRRPVRKVFAAFDPEPVAAASIGQVHRATLPDGRLVAVKVQYPGVAEAIRDDLANTELLSTTLRLMGGPMADLRGATAEIADRIGEELDYRREAANVTAFANLYAGHPYIVVPEVVPSASGDRVLTMTYLDGMDWTAAQQADQDLKNVWAEVISRTITGSYRHADLFHADPHPGNFRFHPDGRVGLLDFGCVKVLPEPARLRMVLLLRATLENRRADLHALMAEAGFFPGGVRLSADDAYRWWASMITELLGDQPATFTVADSEQTVRALIDIRSADHPVRRMTIPRDYIFFSRISLSIAAMLATLGATFHARAAIDDMDGVAAPVSEVGRAHEAWVRARGLPHGLDDHSAVADHHG</sequence>
<dbReference type="InterPro" id="IPR050154">
    <property type="entry name" value="UbiB_kinase"/>
</dbReference>
<evidence type="ECO:0000256" key="1">
    <source>
        <dbReference type="ARBA" id="ARBA00009670"/>
    </source>
</evidence>
<evidence type="ECO:0000313" key="3">
    <source>
        <dbReference type="EMBL" id="GAA4406225.1"/>
    </source>
</evidence>
<organism evidence="3 4">
    <name type="scientific">Tsukamurella soli</name>
    <dbReference type="NCBI Taxonomy" id="644556"/>
    <lineage>
        <taxon>Bacteria</taxon>
        <taxon>Bacillati</taxon>
        <taxon>Actinomycetota</taxon>
        <taxon>Actinomycetes</taxon>
        <taxon>Mycobacteriales</taxon>
        <taxon>Tsukamurellaceae</taxon>
        <taxon>Tsukamurella</taxon>
    </lineage>
</organism>
<keyword evidence="3" id="KW-0808">Transferase</keyword>
<dbReference type="InterPro" id="IPR004147">
    <property type="entry name" value="ABC1_dom"/>
</dbReference>
<dbReference type="RefSeq" id="WP_345001376.1">
    <property type="nucleotide sequence ID" value="NZ_BAABFR010000152.1"/>
</dbReference>
<proteinExistence type="inferred from homology"/>
<comment type="similarity">
    <text evidence="1">Belongs to the protein kinase superfamily. ADCK protein kinase family.</text>
</comment>
<dbReference type="CDD" id="cd13970">
    <property type="entry name" value="ABC1_ADCK3"/>
    <property type="match status" value="1"/>
</dbReference>
<dbReference type="PANTHER" id="PTHR10566:SF113">
    <property type="entry name" value="PROTEIN ACTIVITY OF BC1 COMPLEX KINASE 7, CHLOROPLASTIC"/>
    <property type="match status" value="1"/>
</dbReference>
<dbReference type="SUPFAM" id="SSF56112">
    <property type="entry name" value="Protein kinase-like (PK-like)"/>
    <property type="match status" value="1"/>
</dbReference>
<dbReference type="EMBL" id="BAABFR010000152">
    <property type="protein sequence ID" value="GAA4406225.1"/>
    <property type="molecule type" value="Genomic_DNA"/>
</dbReference>
<dbReference type="InterPro" id="IPR034646">
    <property type="entry name" value="ADCK3_dom"/>
</dbReference>
<name>A0ABP8KHI4_9ACTN</name>
<dbReference type="GO" id="GO:0016301">
    <property type="term" value="F:kinase activity"/>
    <property type="evidence" value="ECO:0007669"/>
    <property type="project" value="UniProtKB-KW"/>
</dbReference>
<keyword evidence="4" id="KW-1185">Reference proteome</keyword>
<dbReference type="Pfam" id="PF03109">
    <property type="entry name" value="ABC1"/>
    <property type="match status" value="1"/>
</dbReference>
<keyword evidence="3" id="KW-0418">Kinase</keyword>
<reference evidence="4" key="1">
    <citation type="journal article" date="2019" name="Int. J. Syst. Evol. Microbiol.">
        <title>The Global Catalogue of Microorganisms (GCM) 10K type strain sequencing project: providing services to taxonomists for standard genome sequencing and annotation.</title>
        <authorList>
            <consortium name="The Broad Institute Genomics Platform"/>
            <consortium name="The Broad Institute Genome Sequencing Center for Infectious Disease"/>
            <person name="Wu L."/>
            <person name="Ma J."/>
        </authorList>
    </citation>
    <scope>NUCLEOTIDE SEQUENCE [LARGE SCALE GENOMIC DNA]</scope>
    <source>
        <strain evidence="4">JCM 17688</strain>
    </source>
</reference>
<dbReference type="InterPro" id="IPR011009">
    <property type="entry name" value="Kinase-like_dom_sf"/>
</dbReference>
<feature type="domain" description="ABC1 atypical kinase-like" evidence="2">
    <location>
        <begin position="76"/>
        <end position="311"/>
    </location>
</feature>
<evidence type="ECO:0000259" key="2">
    <source>
        <dbReference type="Pfam" id="PF03109"/>
    </source>
</evidence>
<evidence type="ECO:0000313" key="4">
    <source>
        <dbReference type="Proteomes" id="UP001500635"/>
    </source>
</evidence>
<gene>
    <name evidence="3" type="ORF">GCM10023147_49740</name>
</gene>
<accession>A0ABP8KHI4</accession>
<protein>
    <submittedName>
        <fullName evidence="3">AarF/ABC1/UbiB kinase family protein</fullName>
    </submittedName>
</protein>
<comment type="caution">
    <text evidence="3">The sequence shown here is derived from an EMBL/GenBank/DDBJ whole genome shotgun (WGS) entry which is preliminary data.</text>
</comment>